<dbReference type="Proteomes" id="UP001469365">
    <property type="component" value="Unassembled WGS sequence"/>
</dbReference>
<dbReference type="Pfam" id="PF16257">
    <property type="entry name" value="UxaE"/>
    <property type="match status" value="1"/>
</dbReference>
<evidence type="ECO:0000313" key="2">
    <source>
        <dbReference type="Proteomes" id="UP001469365"/>
    </source>
</evidence>
<organism evidence="1 2">
    <name type="scientific">Paenibacillus filicis</name>
    <dbReference type="NCBI Taxonomy" id="669464"/>
    <lineage>
        <taxon>Bacteria</taxon>
        <taxon>Bacillati</taxon>
        <taxon>Bacillota</taxon>
        <taxon>Bacilli</taxon>
        <taxon>Bacillales</taxon>
        <taxon>Paenibacillaceae</taxon>
        <taxon>Paenibacillus</taxon>
    </lineage>
</organism>
<evidence type="ECO:0000313" key="1">
    <source>
        <dbReference type="EMBL" id="MEK8129891.1"/>
    </source>
</evidence>
<comment type="caution">
    <text evidence="1">The sequence shown here is derived from an EMBL/GenBank/DDBJ whole genome shotgun (WGS) entry which is preliminary data.</text>
</comment>
<gene>
    <name evidence="1" type="ORF">WMW72_18465</name>
</gene>
<dbReference type="InterPro" id="IPR032586">
    <property type="entry name" value="UxaE"/>
</dbReference>
<reference evidence="1 2" key="1">
    <citation type="submission" date="2024-04" db="EMBL/GenBank/DDBJ databases">
        <title>draft genome sequnece of Paenibacillus filicis.</title>
        <authorList>
            <person name="Kim D.-U."/>
        </authorList>
    </citation>
    <scope>NUCLEOTIDE SEQUENCE [LARGE SCALE GENOMIC DNA]</scope>
    <source>
        <strain evidence="1 2">KACC14197</strain>
    </source>
</reference>
<sequence>MSQRELQCHAAIADHFGYKLSIHFGSDKFSVYPLIGRYTNGPLPCENSRYELAGGCIRRS</sequence>
<name>A0ABU9DM09_9BACL</name>
<dbReference type="RefSeq" id="WP_341417013.1">
    <property type="nucleotide sequence ID" value="NZ_JBBPCC010000012.1"/>
</dbReference>
<dbReference type="EMBL" id="JBBPCC010000012">
    <property type="protein sequence ID" value="MEK8129891.1"/>
    <property type="molecule type" value="Genomic_DNA"/>
</dbReference>
<proteinExistence type="predicted"/>
<protein>
    <submittedName>
        <fullName evidence="1">Tagaturonate epimerase family protein</fullName>
    </submittedName>
</protein>
<accession>A0ABU9DM09</accession>
<keyword evidence="2" id="KW-1185">Reference proteome</keyword>